<dbReference type="EMBL" id="MT141477">
    <property type="protein sequence ID" value="QJA62635.1"/>
    <property type="molecule type" value="Genomic_DNA"/>
</dbReference>
<protein>
    <submittedName>
        <fullName evidence="1">Uncharacterized protein</fullName>
    </submittedName>
</protein>
<accession>A0A6M3J020</accession>
<organism evidence="1">
    <name type="scientific">viral metagenome</name>
    <dbReference type="NCBI Taxonomy" id="1070528"/>
    <lineage>
        <taxon>unclassified sequences</taxon>
        <taxon>metagenomes</taxon>
        <taxon>organismal metagenomes</taxon>
    </lineage>
</organism>
<gene>
    <name evidence="1" type="ORF">MM415B00745_0002</name>
</gene>
<evidence type="ECO:0000313" key="1">
    <source>
        <dbReference type="EMBL" id="QJA62635.1"/>
    </source>
</evidence>
<reference evidence="1" key="1">
    <citation type="submission" date="2020-03" db="EMBL/GenBank/DDBJ databases">
        <title>The deep terrestrial virosphere.</title>
        <authorList>
            <person name="Holmfeldt K."/>
            <person name="Nilsson E."/>
            <person name="Simone D."/>
            <person name="Lopez-Fernandez M."/>
            <person name="Wu X."/>
            <person name="de Brujin I."/>
            <person name="Lundin D."/>
            <person name="Andersson A."/>
            <person name="Bertilsson S."/>
            <person name="Dopson M."/>
        </authorList>
    </citation>
    <scope>NUCLEOTIDE SEQUENCE</scope>
    <source>
        <strain evidence="1">MM415B00745</strain>
    </source>
</reference>
<dbReference type="AlphaFoldDB" id="A0A6M3J020"/>
<name>A0A6M3J020_9ZZZZ</name>
<sequence>MSITVLEVLECAKINFNNVNRMSGGILSGHPIYMLAMEQLTIATKAISEGKSGDDLVPEEEKP</sequence>
<proteinExistence type="predicted"/>